<dbReference type="InterPro" id="IPR014347">
    <property type="entry name" value="Tautomerase/MIF_sf"/>
</dbReference>
<dbReference type="STRING" id="1842727.RD110_23630"/>
<dbReference type="GO" id="GO:0008704">
    <property type="term" value="F:5-carboxymethyl-2-hydroxymuconate delta-isomerase activity"/>
    <property type="evidence" value="ECO:0007669"/>
    <property type="project" value="InterPro"/>
</dbReference>
<gene>
    <name evidence="1" type="ORF">RD110_23630</name>
</gene>
<dbReference type="CDD" id="cd00580">
    <property type="entry name" value="CHMI"/>
    <property type="match status" value="1"/>
</dbReference>
<dbReference type="Gene3D" id="3.30.429.10">
    <property type="entry name" value="Macrophage Migration Inhibitory Factor"/>
    <property type="match status" value="1"/>
</dbReference>
<keyword evidence="2" id="KW-1185">Reference proteome</keyword>
<reference evidence="1 2" key="1">
    <citation type="submission" date="2017-01" db="EMBL/GenBank/DDBJ databases">
        <authorList>
            <person name="Mah S.A."/>
            <person name="Swanson W.J."/>
            <person name="Moy G.W."/>
            <person name="Vacquier V.D."/>
        </authorList>
    </citation>
    <scope>NUCLEOTIDE SEQUENCE [LARGE SCALE GENOMIC DNA]</scope>
    <source>
        <strain evidence="1 2">DCY110</strain>
    </source>
</reference>
<dbReference type="KEGG" id="rhy:RD110_23630"/>
<sequence>MPHITIDYTANLADEVAASQLVETLHQAAIGTGIFPLWGIRTLAQPVRDYRVAGGQADNGFIKVVVRIAPGRDLATRKRVTQTLFDAAVARLAPLYERRPLGFQLELTEFDAELCLQKIHLDPPKEVPAP</sequence>
<dbReference type="Pfam" id="PF02962">
    <property type="entry name" value="CHMI"/>
    <property type="match status" value="1"/>
</dbReference>
<proteinExistence type="predicted"/>
<evidence type="ECO:0008006" key="3">
    <source>
        <dbReference type="Google" id="ProtNLM"/>
    </source>
</evidence>
<evidence type="ECO:0000313" key="2">
    <source>
        <dbReference type="Proteomes" id="UP000186609"/>
    </source>
</evidence>
<dbReference type="Proteomes" id="UP000186609">
    <property type="component" value="Chromosome"/>
</dbReference>
<dbReference type="EMBL" id="CP019236">
    <property type="protein sequence ID" value="APW39822.1"/>
    <property type="molecule type" value="Genomic_DNA"/>
</dbReference>
<protein>
    <recommendedName>
        <fullName evidence="3">5-carboxymethyl-2-hydroxymuconate isomerase</fullName>
    </recommendedName>
</protein>
<dbReference type="OrthoDB" id="9814215at2"/>
<name>A0A1P8K1D3_9BURK</name>
<dbReference type="SUPFAM" id="SSF55331">
    <property type="entry name" value="Tautomerase/MIF"/>
    <property type="match status" value="1"/>
</dbReference>
<organism evidence="1 2">
    <name type="scientific">Rhodoferax koreensis</name>
    <dbReference type="NCBI Taxonomy" id="1842727"/>
    <lineage>
        <taxon>Bacteria</taxon>
        <taxon>Pseudomonadati</taxon>
        <taxon>Pseudomonadota</taxon>
        <taxon>Betaproteobacteria</taxon>
        <taxon>Burkholderiales</taxon>
        <taxon>Comamonadaceae</taxon>
        <taxon>Rhodoferax</taxon>
    </lineage>
</organism>
<dbReference type="RefSeq" id="WP_076202558.1">
    <property type="nucleotide sequence ID" value="NZ_CP019236.1"/>
</dbReference>
<accession>A0A1P8K1D3</accession>
<dbReference type="AlphaFoldDB" id="A0A1P8K1D3"/>
<dbReference type="InterPro" id="IPR004220">
    <property type="entry name" value="5-COMe_2-OHmuconate_Isoase"/>
</dbReference>
<dbReference type="PANTHER" id="PTHR37950:SF1">
    <property type="entry name" value="4-HYDROXYPHENYLACETATE CATABOLISM PROTEIN"/>
    <property type="match status" value="1"/>
</dbReference>
<dbReference type="PANTHER" id="PTHR37950">
    <property type="entry name" value="4-HYDROXYPHENYLACETATE CATABOLISM PROTEIN"/>
    <property type="match status" value="1"/>
</dbReference>
<evidence type="ECO:0000313" key="1">
    <source>
        <dbReference type="EMBL" id="APW39822.1"/>
    </source>
</evidence>